<reference evidence="2 3" key="1">
    <citation type="submission" date="2018-09" db="EMBL/GenBank/DDBJ databases">
        <title>Genomic Encyclopedia of Archaeal and Bacterial Type Strains, Phase II (KMG-II): from individual species to whole genera.</title>
        <authorList>
            <person name="Goeker M."/>
        </authorList>
    </citation>
    <scope>NUCLEOTIDE SEQUENCE [LARGE SCALE GENOMIC DNA]</scope>
    <source>
        <strain evidence="2 3">DSM 27148</strain>
    </source>
</reference>
<evidence type="ECO:0000313" key="3">
    <source>
        <dbReference type="Proteomes" id="UP000283387"/>
    </source>
</evidence>
<dbReference type="Pfam" id="PF14123">
    <property type="entry name" value="DUF4290"/>
    <property type="match status" value="1"/>
</dbReference>
<proteinExistence type="predicted"/>
<dbReference type="OrthoDB" id="1466969at2"/>
<evidence type="ECO:0000256" key="1">
    <source>
        <dbReference type="SAM" id="MobiDB-lite"/>
    </source>
</evidence>
<dbReference type="Proteomes" id="UP000283387">
    <property type="component" value="Unassembled WGS sequence"/>
</dbReference>
<name>A0A419W795_9BACT</name>
<comment type="caution">
    <text evidence="2">The sequence shown here is derived from an EMBL/GenBank/DDBJ whole genome shotgun (WGS) entry which is preliminary data.</text>
</comment>
<feature type="region of interest" description="Disordered" evidence="1">
    <location>
        <begin position="179"/>
        <end position="204"/>
    </location>
</feature>
<sequence>MDYNSNRKKMPLPEYGRNLQNMVDHIMTIEDREERNRAARTVIDIMGNMYPYLRDINDFKHKLWDHLAIMSDFQLDIDYPYDPPRRETFNEPPQRIPYAVGRIKLRHYGKILESLVDKAKNYESGEEKEVLIKLLANHMKKSYLAWNKDAVDDEKIYEDLEILSKGSIKRSDLGLTETKDLLFRPRKKQQPQNNNNRNQKKHRK</sequence>
<dbReference type="AlphaFoldDB" id="A0A419W795"/>
<evidence type="ECO:0000313" key="2">
    <source>
        <dbReference type="EMBL" id="RKD91222.1"/>
    </source>
</evidence>
<protein>
    <submittedName>
        <fullName evidence="2">Uncharacterized protein DUF4290</fullName>
    </submittedName>
</protein>
<organism evidence="2 3">
    <name type="scientific">Mangrovibacterium diazotrophicum</name>
    <dbReference type="NCBI Taxonomy" id="1261403"/>
    <lineage>
        <taxon>Bacteria</taxon>
        <taxon>Pseudomonadati</taxon>
        <taxon>Bacteroidota</taxon>
        <taxon>Bacteroidia</taxon>
        <taxon>Marinilabiliales</taxon>
        <taxon>Prolixibacteraceae</taxon>
        <taxon>Mangrovibacterium</taxon>
    </lineage>
</organism>
<keyword evidence="3" id="KW-1185">Reference proteome</keyword>
<dbReference type="RefSeq" id="WP_120272543.1">
    <property type="nucleotide sequence ID" value="NZ_RAPN01000001.1"/>
</dbReference>
<dbReference type="EMBL" id="RAPN01000001">
    <property type="protein sequence ID" value="RKD91222.1"/>
    <property type="molecule type" value="Genomic_DNA"/>
</dbReference>
<dbReference type="InterPro" id="IPR025632">
    <property type="entry name" value="DUF4290"/>
</dbReference>
<accession>A0A419W795</accession>
<gene>
    <name evidence="2" type="ORF">BC643_1571</name>
</gene>